<sequence>MSRRRALAVRKQQLINRIEQQRADLGDNAAQWLDRTEHIDRGYQTLFGMRKYLLLGSGAVALYGMRHPGKLIRWSRRAFSAWGTVRLLRKTLSR</sequence>
<accession>A0A448SBM4</accession>
<dbReference type="EMBL" id="JADULK010000008">
    <property type="protein sequence ID" value="MBH1931327.1"/>
    <property type="molecule type" value="Genomic_DNA"/>
</dbReference>
<gene>
    <name evidence="2" type="ORF">I5U13_16870</name>
    <name evidence="3" type="ORF">NCTC10036_02106</name>
</gene>
<protein>
    <submittedName>
        <fullName evidence="2">YqjK-like family protein</fullName>
    </submittedName>
</protein>
<feature type="coiled-coil region" evidence="1">
    <location>
        <begin position="4"/>
        <end position="35"/>
    </location>
</feature>
<proteinExistence type="predicted"/>
<evidence type="ECO:0000313" key="5">
    <source>
        <dbReference type="Proteomes" id="UP000624159"/>
    </source>
</evidence>
<reference evidence="2 5" key="2">
    <citation type="submission" date="2020-11" db="EMBL/GenBank/DDBJ databases">
        <title>Enhanced detection system for hospital associated transmission using whole genome sequencing surveillance.</title>
        <authorList>
            <person name="Harrison L.H."/>
            <person name="Van Tyne D."/>
            <person name="Marsh J.W."/>
            <person name="Griffith M.P."/>
            <person name="Snyder D.J."/>
            <person name="Cooper V.S."/>
            <person name="Mustapha M."/>
        </authorList>
    </citation>
    <scope>NUCLEOTIDE SEQUENCE [LARGE SCALE GENOMIC DNA]</scope>
    <source>
        <strain evidence="2 5">SER00230</strain>
    </source>
</reference>
<evidence type="ECO:0000313" key="4">
    <source>
        <dbReference type="Proteomes" id="UP000281904"/>
    </source>
</evidence>
<keyword evidence="1" id="KW-0175">Coiled coil</keyword>
<dbReference type="EMBL" id="LR134493">
    <property type="protein sequence ID" value="VEI65076.1"/>
    <property type="molecule type" value="Genomic_DNA"/>
</dbReference>
<evidence type="ECO:0000313" key="3">
    <source>
        <dbReference type="EMBL" id="VEI65076.1"/>
    </source>
</evidence>
<dbReference type="Proteomes" id="UP000281904">
    <property type="component" value="Chromosome"/>
</dbReference>
<dbReference type="Pfam" id="PF13997">
    <property type="entry name" value="YqjK"/>
    <property type="match status" value="1"/>
</dbReference>
<dbReference type="InterPro" id="IPR025612">
    <property type="entry name" value="YqjK"/>
</dbReference>
<organism evidence="3 4">
    <name type="scientific">Serratia rubidaea</name>
    <name type="common">Serratia marinorubra</name>
    <dbReference type="NCBI Taxonomy" id="61652"/>
    <lineage>
        <taxon>Bacteria</taxon>
        <taxon>Pseudomonadati</taxon>
        <taxon>Pseudomonadota</taxon>
        <taxon>Gammaproteobacteria</taxon>
        <taxon>Enterobacterales</taxon>
        <taxon>Yersiniaceae</taxon>
        <taxon>Serratia</taxon>
    </lineage>
</organism>
<evidence type="ECO:0000256" key="1">
    <source>
        <dbReference type="SAM" id="Coils"/>
    </source>
</evidence>
<dbReference type="Proteomes" id="UP000624159">
    <property type="component" value="Unassembled WGS sequence"/>
</dbReference>
<name>A0A448SBM4_SERRU</name>
<keyword evidence="5" id="KW-1185">Reference proteome</keyword>
<reference evidence="3 4" key="1">
    <citation type="submission" date="2018-12" db="EMBL/GenBank/DDBJ databases">
        <authorList>
            <consortium name="Pathogen Informatics"/>
        </authorList>
    </citation>
    <scope>NUCLEOTIDE SEQUENCE [LARGE SCALE GENOMIC DNA]</scope>
    <source>
        <strain evidence="3 4">NCTC10036</strain>
    </source>
</reference>
<dbReference type="AlphaFoldDB" id="A0A448SBM4"/>
<evidence type="ECO:0000313" key="2">
    <source>
        <dbReference type="EMBL" id="MBH1931327.1"/>
    </source>
</evidence>
<dbReference type="RefSeq" id="WP_126531269.1">
    <property type="nucleotide sequence ID" value="NZ_JADULK010000008.1"/>
</dbReference>